<dbReference type="EMBL" id="ML734950">
    <property type="protein sequence ID" value="KAB8208769.1"/>
    <property type="molecule type" value="Genomic_DNA"/>
</dbReference>
<proteinExistence type="predicted"/>
<protein>
    <submittedName>
        <fullName evidence="1">Uncharacterized protein</fullName>
    </submittedName>
</protein>
<organism evidence="1 2">
    <name type="scientific">Aspergillus parasiticus</name>
    <dbReference type="NCBI Taxonomy" id="5067"/>
    <lineage>
        <taxon>Eukaryota</taxon>
        <taxon>Fungi</taxon>
        <taxon>Dikarya</taxon>
        <taxon>Ascomycota</taxon>
        <taxon>Pezizomycotina</taxon>
        <taxon>Eurotiomycetes</taxon>
        <taxon>Eurotiomycetidae</taxon>
        <taxon>Eurotiales</taxon>
        <taxon>Aspergillaceae</taxon>
        <taxon>Aspergillus</taxon>
        <taxon>Aspergillus subgen. Circumdati</taxon>
    </lineage>
</organism>
<evidence type="ECO:0000313" key="1">
    <source>
        <dbReference type="EMBL" id="KAB8208769.1"/>
    </source>
</evidence>
<dbReference type="VEuPathDB" id="FungiDB:BDV34DRAFT_190151"/>
<dbReference type="OMA" id="PWILKAM"/>
<dbReference type="Proteomes" id="UP000326532">
    <property type="component" value="Unassembled WGS sequence"/>
</dbReference>
<reference evidence="1 2" key="1">
    <citation type="submission" date="2019-04" db="EMBL/GenBank/DDBJ databases">
        <title>Fungal friends and foes A comparative genomics study of 23 Aspergillus species from section Flavi.</title>
        <authorList>
            <consortium name="DOE Joint Genome Institute"/>
            <person name="Kjaerbolling I."/>
            <person name="Vesth T.C."/>
            <person name="Frisvad J.C."/>
            <person name="Nybo J.L."/>
            <person name="Theobald S."/>
            <person name="Kildgaard S."/>
            <person name="Petersen T.I."/>
            <person name="Kuo A."/>
            <person name="Sato A."/>
            <person name="Lyhne E.K."/>
            <person name="Kogle M.E."/>
            <person name="Wiebenga A."/>
            <person name="Kun R.S."/>
            <person name="Lubbers R.J."/>
            <person name="Makela M.R."/>
            <person name="Barry K."/>
            <person name="Chovatia M."/>
            <person name="Clum A."/>
            <person name="Daum C."/>
            <person name="Haridas S."/>
            <person name="He G."/>
            <person name="LaButti K."/>
            <person name="Lipzen A."/>
            <person name="Mondo S."/>
            <person name="Pangilinan J."/>
            <person name="Riley R."/>
            <person name="Salamov A."/>
            <person name="Simmons B.A."/>
            <person name="Magnuson J.K."/>
            <person name="Henrissat B."/>
            <person name="Mortensen U.H."/>
            <person name="Larsen T.O."/>
            <person name="De vries R.P."/>
            <person name="Grigoriev I.V."/>
            <person name="Machida M."/>
            <person name="Baker S.E."/>
            <person name="Andersen M.R."/>
        </authorList>
    </citation>
    <scope>NUCLEOTIDE SEQUENCE [LARGE SCALE GENOMIC DNA]</scope>
    <source>
        <strain evidence="1 2">CBS 117618</strain>
    </source>
</reference>
<gene>
    <name evidence="1" type="ORF">BDV34DRAFT_190151</name>
</gene>
<evidence type="ECO:0000313" key="2">
    <source>
        <dbReference type="Proteomes" id="UP000326532"/>
    </source>
</evidence>
<accession>A0A5N6DUL7</accession>
<name>A0A5N6DUL7_ASPPA</name>
<dbReference type="AlphaFoldDB" id="A0A5N6DUL7"/>
<sequence length="402" mass="45384">MADSEQGDSGENTGIHQTGSLLILQVPSLTSNYRLVHQYQVSTQEDYVWPAPKLQLPFDYQNYYTGHPLMAPPTTQSAVRQRRCHHSVVERQFCIDGMETCNSCGRRPFLGWLYLCVEDTSGFSDPLDPINGPFLSPWILKAMEDGHYTTEQKEIVIHQKLNVVRTAERERGPVPPPLSMLYAERSAQNGHNQDDPWVELVEDVSQRDESAPRTSESTVHLDHPEQTSQLLQHSHPSLPCTFKACRHCERRHGNLEERTWISLNEICNDPSIPPPDSWELLERPVSDANILRNLELPSRHIWPGSPKASSSDYSITESREDISARLYSQENITSTNLHELLDQSLNISVRSVEAEQTLASYTSRLSESIVVGMTISAFDDQLASFPRSDSLEHCHDGGNTGE</sequence>
<keyword evidence="2" id="KW-1185">Reference proteome</keyword>